<reference evidence="1 2" key="1">
    <citation type="journal article" date="2018" name="Science">
        <title>The opium poppy genome and morphinan production.</title>
        <authorList>
            <person name="Guo L."/>
            <person name="Winzer T."/>
            <person name="Yang X."/>
            <person name="Li Y."/>
            <person name="Ning Z."/>
            <person name="He Z."/>
            <person name="Teodor R."/>
            <person name="Lu Y."/>
            <person name="Bowser T.A."/>
            <person name="Graham I.A."/>
            <person name="Ye K."/>
        </authorList>
    </citation>
    <scope>NUCLEOTIDE SEQUENCE [LARGE SCALE GENOMIC DNA]</scope>
    <source>
        <strain evidence="2">cv. HN1</strain>
        <tissue evidence="1">Leaves</tissue>
    </source>
</reference>
<sequence>MLTIAGSQVVVRFWTLPIRVVRHLCKYHQQWIMKVHPQGNIQQKDKEHQIKKMSKCQHR</sequence>
<dbReference type="EMBL" id="CM010721">
    <property type="protein sequence ID" value="RZC71481.1"/>
    <property type="molecule type" value="Genomic_DNA"/>
</dbReference>
<name>A0A4Y7KH46_PAPSO</name>
<gene>
    <name evidence="1" type="ORF">C5167_034722</name>
</gene>
<dbReference type="Gramene" id="RZC71481">
    <property type="protein sequence ID" value="RZC71481"/>
    <property type="gene ID" value="C5167_034722"/>
</dbReference>
<organism evidence="1 2">
    <name type="scientific">Papaver somniferum</name>
    <name type="common">Opium poppy</name>
    <dbReference type="NCBI Taxonomy" id="3469"/>
    <lineage>
        <taxon>Eukaryota</taxon>
        <taxon>Viridiplantae</taxon>
        <taxon>Streptophyta</taxon>
        <taxon>Embryophyta</taxon>
        <taxon>Tracheophyta</taxon>
        <taxon>Spermatophyta</taxon>
        <taxon>Magnoliopsida</taxon>
        <taxon>Ranunculales</taxon>
        <taxon>Papaveraceae</taxon>
        <taxon>Papaveroideae</taxon>
        <taxon>Papaver</taxon>
    </lineage>
</organism>
<dbReference type="Proteomes" id="UP000316621">
    <property type="component" value="Chromosome 7"/>
</dbReference>
<proteinExistence type="predicted"/>
<dbReference type="AlphaFoldDB" id="A0A4Y7KH46"/>
<accession>A0A4Y7KH46</accession>
<keyword evidence="2" id="KW-1185">Reference proteome</keyword>
<evidence type="ECO:0000313" key="2">
    <source>
        <dbReference type="Proteomes" id="UP000316621"/>
    </source>
</evidence>
<evidence type="ECO:0000313" key="1">
    <source>
        <dbReference type="EMBL" id="RZC71481.1"/>
    </source>
</evidence>
<protein>
    <submittedName>
        <fullName evidence="1">Uncharacterized protein</fullName>
    </submittedName>
</protein>